<dbReference type="Proteomes" id="UP000054166">
    <property type="component" value="Unassembled WGS sequence"/>
</dbReference>
<protein>
    <submittedName>
        <fullName evidence="2">Uncharacterized protein</fullName>
    </submittedName>
</protein>
<dbReference type="EMBL" id="KN832970">
    <property type="protein sequence ID" value="KIM92157.1"/>
    <property type="molecule type" value="Genomic_DNA"/>
</dbReference>
<name>A0A0C3CR85_PILCF</name>
<feature type="transmembrane region" description="Helical" evidence="1">
    <location>
        <begin position="76"/>
        <end position="95"/>
    </location>
</feature>
<keyword evidence="1" id="KW-0812">Transmembrane</keyword>
<dbReference type="AlphaFoldDB" id="A0A0C3CR85"/>
<keyword evidence="3" id="KW-1185">Reference proteome</keyword>
<keyword evidence="1" id="KW-0472">Membrane</keyword>
<dbReference type="InParanoid" id="A0A0C3CR85"/>
<reference evidence="2 3" key="1">
    <citation type="submission" date="2014-04" db="EMBL/GenBank/DDBJ databases">
        <authorList>
            <consortium name="DOE Joint Genome Institute"/>
            <person name="Kuo A."/>
            <person name="Tarkka M."/>
            <person name="Buscot F."/>
            <person name="Kohler A."/>
            <person name="Nagy L.G."/>
            <person name="Floudas D."/>
            <person name="Copeland A."/>
            <person name="Barry K.W."/>
            <person name="Cichocki N."/>
            <person name="Veneault-Fourrey C."/>
            <person name="LaButti K."/>
            <person name="Lindquist E.A."/>
            <person name="Lipzen A."/>
            <person name="Lundell T."/>
            <person name="Morin E."/>
            <person name="Murat C."/>
            <person name="Sun H."/>
            <person name="Tunlid A."/>
            <person name="Henrissat B."/>
            <person name="Grigoriev I.V."/>
            <person name="Hibbett D.S."/>
            <person name="Martin F."/>
            <person name="Nordberg H.P."/>
            <person name="Cantor M.N."/>
            <person name="Hua S.X."/>
        </authorList>
    </citation>
    <scope>NUCLEOTIDE SEQUENCE [LARGE SCALE GENOMIC DNA]</scope>
    <source>
        <strain evidence="2 3">F 1598</strain>
    </source>
</reference>
<gene>
    <name evidence="2" type="ORF">PILCRDRAFT_113610</name>
</gene>
<evidence type="ECO:0000313" key="3">
    <source>
        <dbReference type="Proteomes" id="UP000054166"/>
    </source>
</evidence>
<sequence>MRSHFTRGTLAYLQVSPQTRKSLSYRTIWAFRVGVRCVGGWFYQAVLSDQHIHINVLALKLSIAPMWCSESTLRRAIMVFDSLATILFVASVYIVCSPGTFRTEVSIRLFQPHHLVVFRHRLGKPMLRMSPY</sequence>
<accession>A0A0C3CR85</accession>
<keyword evidence="1" id="KW-1133">Transmembrane helix</keyword>
<dbReference type="HOGENOM" id="CLU_1917827_0_0_1"/>
<evidence type="ECO:0000313" key="2">
    <source>
        <dbReference type="EMBL" id="KIM92157.1"/>
    </source>
</evidence>
<organism evidence="2 3">
    <name type="scientific">Piloderma croceum (strain F 1598)</name>
    <dbReference type="NCBI Taxonomy" id="765440"/>
    <lineage>
        <taxon>Eukaryota</taxon>
        <taxon>Fungi</taxon>
        <taxon>Dikarya</taxon>
        <taxon>Basidiomycota</taxon>
        <taxon>Agaricomycotina</taxon>
        <taxon>Agaricomycetes</taxon>
        <taxon>Agaricomycetidae</taxon>
        <taxon>Atheliales</taxon>
        <taxon>Atheliaceae</taxon>
        <taxon>Piloderma</taxon>
    </lineage>
</organism>
<proteinExistence type="predicted"/>
<evidence type="ECO:0000256" key="1">
    <source>
        <dbReference type="SAM" id="Phobius"/>
    </source>
</evidence>
<reference evidence="3" key="2">
    <citation type="submission" date="2015-01" db="EMBL/GenBank/DDBJ databases">
        <title>Evolutionary Origins and Diversification of the Mycorrhizal Mutualists.</title>
        <authorList>
            <consortium name="DOE Joint Genome Institute"/>
            <consortium name="Mycorrhizal Genomics Consortium"/>
            <person name="Kohler A."/>
            <person name="Kuo A."/>
            <person name="Nagy L.G."/>
            <person name="Floudas D."/>
            <person name="Copeland A."/>
            <person name="Barry K.W."/>
            <person name="Cichocki N."/>
            <person name="Veneault-Fourrey C."/>
            <person name="LaButti K."/>
            <person name="Lindquist E.A."/>
            <person name="Lipzen A."/>
            <person name="Lundell T."/>
            <person name="Morin E."/>
            <person name="Murat C."/>
            <person name="Riley R."/>
            <person name="Ohm R."/>
            <person name="Sun H."/>
            <person name="Tunlid A."/>
            <person name="Henrissat B."/>
            <person name="Grigoriev I.V."/>
            <person name="Hibbett D.S."/>
            <person name="Martin F."/>
        </authorList>
    </citation>
    <scope>NUCLEOTIDE SEQUENCE [LARGE SCALE GENOMIC DNA]</scope>
    <source>
        <strain evidence="3">F 1598</strain>
    </source>
</reference>